<dbReference type="AlphaFoldDB" id="E6LDH6"/>
<feature type="domain" description="MmgE/PrpD C-terminal" evidence="3">
    <location>
        <begin position="264"/>
        <end position="411"/>
    </location>
</feature>
<dbReference type="InterPro" id="IPR042188">
    <property type="entry name" value="MmgE/PrpD_sf_2"/>
</dbReference>
<dbReference type="SUPFAM" id="SSF103378">
    <property type="entry name" value="2-methylcitrate dehydratase PrpD"/>
    <property type="match status" value="1"/>
</dbReference>
<dbReference type="Gene3D" id="1.10.4100.10">
    <property type="entry name" value="2-methylcitrate dehydratase PrpD"/>
    <property type="match status" value="1"/>
</dbReference>
<dbReference type="InterPro" id="IPR045336">
    <property type="entry name" value="MmgE_PrpD_N"/>
</dbReference>
<dbReference type="PATRIC" id="fig|888064.11.peg.1795"/>
<comment type="similarity">
    <text evidence="1">Belongs to the PrpD family.</text>
</comment>
<dbReference type="InterPro" id="IPR042183">
    <property type="entry name" value="MmgE/PrpD_sf_1"/>
</dbReference>
<feature type="domain" description="MmgE/PrpD N-terminal" evidence="2">
    <location>
        <begin position="19"/>
        <end position="237"/>
    </location>
</feature>
<sequence length="437" mass="47707">MNRTKQYMSKFNKNAAPFTAAEYERAKLGITDYLAANFSAKDEQEMTQLIQALGYGEGDSLIIGREATASASFAALYNGLQTHLLDMDDVHSEVRGHPSAVILSALFALAEPTTSGCLFLESYIYGIELMAQLGKLVNPTHYEQGWHNTSTLGGMAATGSLAKLLQLSLDEQCQAMSIAATQAAGLRMSFGTPIKPMHAGFAARNAVDSILLVKAGFPAQTDFLFHPQGFLATLAPNVELASVSDREAPQTWAISEPGLWMKRYPFCSAAMGIADAAEQLYKELQDKQVQDVALIFDHGRDAALIHHRPETGEQGRFSGEYVAWLGLMGRSYEAEAFSKKSLTPDVKQGLTCVTRRYRKAATGQGTELSVTLKNGQVLTACVTHPKGSPQNPLTKEEVLVKLAKSNPTINTEDYQKIMKRFTETSMTELLAWIHKGV</sequence>
<dbReference type="eggNOG" id="COG2079">
    <property type="taxonomic scope" value="Bacteria"/>
</dbReference>
<reference evidence="4 5" key="1">
    <citation type="submission" date="2010-12" db="EMBL/GenBank/DDBJ databases">
        <authorList>
            <person name="Muzny D."/>
            <person name="Qin X."/>
            <person name="Deng J."/>
            <person name="Jiang H."/>
            <person name="Liu Y."/>
            <person name="Qu J."/>
            <person name="Song X.-Z."/>
            <person name="Zhang L."/>
            <person name="Thornton R."/>
            <person name="Coyle M."/>
            <person name="Francisco L."/>
            <person name="Jackson L."/>
            <person name="Javaid M."/>
            <person name="Korchina V."/>
            <person name="Kovar C."/>
            <person name="Mata R."/>
            <person name="Mathew T."/>
            <person name="Ngo R."/>
            <person name="Nguyen L."/>
            <person name="Nguyen N."/>
            <person name="Okwuonu G."/>
            <person name="Ongeri F."/>
            <person name="Pham C."/>
            <person name="Simmons D."/>
            <person name="Wilczek-Boney K."/>
            <person name="Hale W."/>
            <person name="Jakkamsetti A."/>
            <person name="Pham P."/>
            <person name="Ruth R."/>
            <person name="San Lucas F."/>
            <person name="Warren J."/>
            <person name="Zhang J."/>
            <person name="Zhao Z."/>
            <person name="Zhou C."/>
            <person name="Zhu D."/>
            <person name="Lee S."/>
            <person name="Bess C."/>
            <person name="Blankenburg K."/>
            <person name="Forbes L."/>
            <person name="Fu Q."/>
            <person name="Gubbala S."/>
            <person name="Hirani K."/>
            <person name="Jayaseelan J.C."/>
            <person name="Lara F."/>
            <person name="Munidasa M."/>
            <person name="Palculict T."/>
            <person name="Patil S."/>
            <person name="Pu L.-L."/>
            <person name="Saada N."/>
            <person name="Tang L."/>
            <person name="Weissenberger G."/>
            <person name="Zhu Y."/>
            <person name="Hemphill L."/>
            <person name="Shang Y."/>
            <person name="Youmans B."/>
            <person name="Ayvaz T."/>
            <person name="Ross M."/>
            <person name="Santibanez J."/>
            <person name="Aqrawi P."/>
            <person name="Gross S."/>
            <person name="Joshi V."/>
            <person name="Fowler G."/>
            <person name="Nazareth L."/>
            <person name="Reid J."/>
            <person name="Worley K."/>
            <person name="Petrosino J."/>
            <person name="Highlander S."/>
            <person name="Gibbs R."/>
        </authorList>
    </citation>
    <scope>NUCLEOTIDE SEQUENCE [LARGE SCALE GENOMIC DNA]</scope>
    <source>
        <strain evidence="5">DSM 15952 / CCUG 50447 / LMG 22039 / TP 1.5</strain>
    </source>
</reference>
<dbReference type="InterPro" id="IPR005656">
    <property type="entry name" value="MmgE_PrpD"/>
</dbReference>
<evidence type="ECO:0000313" key="5">
    <source>
        <dbReference type="Proteomes" id="UP000010296"/>
    </source>
</evidence>
<dbReference type="Gene3D" id="3.30.1330.120">
    <property type="entry name" value="2-methylcitrate dehydratase PrpD"/>
    <property type="match status" value="1"/>
</dbReference>
<name>E6LDH6_ENTI1</name>
<comment type="caution">
    <text evidence="4">The sequence shown here is derived from an EMBL/GenBank/DDBJ whole genome shotgun (WGS) entry which is preliminary data.</text>
</comment>
<keyword evidence="5" id="KW-1185">Reference proteome</keyword>
<evidence type="ECO:0000313" key="4">
    <source>
        <dbReference type="EMBL" id="EFU74752.1"/>
    </source>
</evidence>
<proteinExistence type="inferred from homology"/>
<gene>
    <name evidence="4" type="primary">yxeQ</name>
    <name evidence="4" type="ORF">HMPREF9088_0416</name>
</gene>
<dbReference type="HOGENOM" id="CLU_026574_2_2_9"/>
<evidence type="ECO:0000256" key="1">
    <source>
        <dbReference type="ARBA" id="ARBA00006174"/>
    </source>
</evidence>
<dbReference type="PANTHER" id="PTHR16943">
    <property type="entry name" value="2-METHYLCITRATE DEHYDRATASE-RELATED"/>
    <property type="match status" value="1"/>
</dbReference>
<accession>E6LDH6</accession>
<dbReference type="Pfam" id="PF19305">
    <property type="entry name" value="MmgE_PrpD_C"/>
    <property type="match status" value="1"/>
</dbReference>
<dbReference type="Proteomes" id="UP000010296">
    <property type="component" value="Unassembled WGS sequence"/>
</dbReference>
<dbReference type="InterPro" id="IPR045337">
    <property type="entry name" value="MmgE_PrpD_C"/>
</dbReference>
<dbReference type="EMBL" id="AEPV01000013">
    <property type="protein sequence ID" value="EFU74752.1"/>
    <property type="molecule type" value="Genomic_DNA"/>
</dbReference>
<dbReference type="InterPro" id="IPR036148">
    <property type="entry name" value="MmgE/PrpD_sf"/>
</dbReference>
<dbReference type="STRING" id="888064.HMPREF9088_0416"/>
<dbReference type="RefSeq" id="WP_007207437.1">
    <property type="nucleotide sequence ID" value="NZ_GL622241.1"/>
</dbReference>
<dbReference type="Pfam" id="PF03972">
    <property type="entry name" value="MmgE_PrpD_N"/>
    <property type="match status" value="1"/>
</dbReference>
<evidence type="ECO:0000259" key="2">
    <source>
        <dbReference type="Pfam" id="PF03972"/>
    </source>
</evidence>
<dbReference type="PANTHER" id="PTHR16943:SF8">
    <property type="entry name" value="2-METHYLCITRATE DEHYDRATASE"/>
    <property type="match status" value="1"/>
</dbReference>
<organism evidence="4 5">
    <name type="scientific">Enterococcus italicus (strain DSM 15952 / CCUG 50447 / LMG 22039 / TP 1.5)</name>
    <dbReference type="NCBI Taxonomy" id="888064"/>
    <lineage>
        <taxon>Bacteria</taxon>
        <taxon>Bacillati</taxon>
        <taxon>Bacillota</taxon>
        <taxon>Bacilli</taxon>
        <taxon>Lactobacillales</taxon>
        <taxon>Enterococcaceae</taxon>
        <taxon>Enterococcus</taxon>
    </lineage>
</organism>
<dbReference type="GO" id="GO:0016829">
    <property type="term" value="F:lyase activity"/>
    <property type="evidence" value="ECO:0007669"/>
    <property type="project" value="InterPro"/>
</dbReference>
<evidence type="ECO:0000259" key="3">
    <source>
        <dbReference type="Pfam" id="PF19305"/>
    </source>
</evidence>
<protein>
    <submittedName>
        <fullName evidence="4">MmgE/PrpD family protein</fullName>
    </submittedName>
</protein>